<gene>
    <name evidence="13" type="ORF">SAMN05878437_0466</name>
</gene>
<feature type="active site" description="Nucleophile" evidence="9">
    <location>
        <position position="449"/>
    </location>
</feature>
<reference evidence="13 14" key="1">
    <citation type="submission" date="2016-11" db="EMBL/GenBank/DDBJ databases">
        <authorList>
            <person name="Jaros S."/>
            <person name="Januszkiewicz K."/>
            <person name="Wedrychowicz H."/>
        </authorList>
    </citation>
    <scope>NUCLEOTIDE SEQUENCE [LARGE SCALE GENOMIC DNA]</scope>
    <source>
        <strain evidence="13 14">ACAM 12</strain>
    </source>
</reference>
<dbReference type="Gene3D" id="1.10.246.130">
    <property type="match status" value="1"/>
</dbReference>
<feature type="binding site" evidence="10">
    <location>
        <position position="154"/>
    </location>
    <ligand>
        <name>L-glutamate</name>
        <dbReference type="ChEBI" id="CHEBI:29985"/>
    </ligand>
</feature>
<feature type="region of interest" description="Disordered" evidence="12">
    <location>
        <begin position="505"/>
        <end position="524"/>
    </location>
</feature>
<dbReference type="InterPro" id="IPR051792">
    <property type="entry name" value="GGT_bact"/>
</dbReference>
<dbReference type="GO" id="GO:0006751">
    <property type="term" value="P:glutathione catabolic process"/>
    <property type="evidence" value="ECO:0007669"/>
    <property type="project" value="UniProtKB-UniRule"/>
</dbReference>
<keyword evidence="4 11" id="KW-0808">Transferase</keyword>
<protein>
    <recommendedName>
        <fullName evidence="11">Glutathione hydrolase proenzyme</fullName>
        <ecNumber evidence="11">2.3.2.2</ecNumber>
        <ecNumber evidence="11">3.4.19.13</ecNumber>
    </recommendedName>
    <component>
        <recommendedName>
            <fullName evidence="11">Glutathione hydrolase large chain</fullName>
        </recommendedName>
    </component>
    <component>
        <recommendedName>
            <fullName evidence="11">Glutathione hydrolase small chain</fullName>
        </recommendedName>
    </component>
</protein>
<dbReference type="NCBIfam" id="TIGR00066">
    <property type="entry name" value="g_glut_trans"/>
    <property type="match status" value="1"/>
</dbReference>
<feature type="binding site" evidence="10">
    <location>
        <begin position="520"/>
        <end position="521"/>
    </location>
    <ligand>
        <name>L-glutamate</name>
        <dbReference type="ChEBI" id="CHEBI:29985"/>
    </ligand>
</feature>
<dbReference type="InterPro" id="IPR043138">
    <property type="entry name" value="GGT_lsub"/>
</dbReference>
<evidence type="ECO:0000256" key="11">
    <source>
        <dbReference type="RuleBase" id="RU368036"/>
    </source>
</evidence>
<dbReference type="AlphaFoldDB" id="A0A1M7EVL4"/>
<comment type="catalytic activity">
    <reaction evidence="2 11">
        <text>glutathione + H2O = L-cysteinylglycine + L-glutamate</text>
        <dbReference type="Rhea" id="RHEA:28807"/>
        <dbReference type="ChEBI" id="CHEBI:15377"/>
        <dbReference type="ChEBI" id="CHEBI:29985"/>
        <dbReference type="ChEBI" id="CHEBI:57925"/>
        <dbReference type="ChEBI" id="CHEBI:61694"/>
        <dbReference type="EC" id="3.4.19.13"/>
    </reaction>
</comment>
<dbReference type="EC" id="3.4.19.13" evidence="11"/>
<dbReference type="InterPro" id="IPR000101">
    <property type="entry name" value="GGT_peptidase"/>
</dbReference>
<evidence type="ECO:0000256" key="2">
    <source>
        <dbReference type="ARBA" id="ARBA00001089"/>
    </source>
</evidence>
<dbReference type="UniPathway" id="UPA00204"/>
<dbReference type="SUPFAM" id="SSF56235">
    <property type="entry name" value="N-terminal nucleophile aminohydrolases (Ntn hydrolases)"/>
    <property type="match status" value="1"/>
</dbReference>
<keyword evidence="6 11" id="KW-0865">Zymogen</keyword>
<name>A0A1M7EVL4_9GAMM</name>
<dbReference type="GO" id="GO:0006750">
    <property type="term" value="P:glutathione biosynthetic process"/>
    <property type="evidence" value="ECO:0007669"/>
    <property type="project" value="UniProtKB-KW"/>
</dbReference>
<dbReference type="PANTHER" id="PTHR43199">
    <property type="entry name" value="GLUTATHIONE HYDROLASE"/>
    <property type="match status" value="1"/>
</dbReference>
<evidence type="ECO:0000256" key="10">
    <source>
        <dbReference type="PIRSR" id="PIRSR600101-2"/>
    </source>
</evidence>
<comment type="catalytic activity">
    <reaction evidence="8 11">
        <text>an N-terminal (5-L-glutamyl)-[peptide] + an alpha-amino acid = 5-L-glutamyl amino acid + an N-terminal L-alpha-aminoacyl-[peptide]</text>
        <dbReference type="Rhea" id="RHEA:23904"/>
        <dbReference type="Rhea" id="RHEA-COMP:9780"/>
        <dbReference type="Rhea" id="RHEA-COMP:9795"/>
        <dbReference type="ChEBI" id="CHEBI:77644"/>
        <dbReference type="ChEBI" id="CHEBI:78597"/>
        <dbReference type="ChEBI" id="CHEBI:78599"/>
        <dbReference type="ChEBI" id="CHEBI:78608"/>
        <dbReference type="EC" id="2.3.2.2"/>
    </reaction>
</comment>
<evidence type="ECO:0000256" key="8">
    <source>
        <dbReference type="ARBA" id="ARBA00047417"/>
    </source>
</evidence>
<dbReference type="InParanoid" id="A0A1M7EVL4"/>
<dbReference type="PANTHER" id="PTHR43199:SF1">
    <property type="entry name" value="GLUTATHIONE HYDROLASE PROENZYME"/>
    <property type="match status" value="1"/>
</dbReference>
<evidence type="ECO:0000256" key="12">
    <source>
        <dbReference type="SAM" id="MobiDB-lite"/>
    </source>
</evidence>
<evidence type="ECO:0000256" key="9">
    <source>
        <dbReference type="PIRSR" id="PIRSR600101-1"/>
    </source>
</evidence>
<dbReference type="Pfam" id="PF01019">
    <property type="entry name" value="G_glu_transpept"/>
    <property type="match status" value="1"/>
</dbReference>
<keyword evidence="14" id="KW-1185">Reference proteome</keyword>
<dbReference type="InterPro" id="IPR043137">
    <property type="entry name" value="GGT_ssub_C"/>
</dbReference>
<evidence type="ECO:0000256" key="4">
    <source>
        <dbReference type="ARBA" id="ARBA00022679"/>
    </source>
</evidence>
<evidence type="ECO:0000256" key="1">
    <source>
        <dbReference type="ARBA" id="ARBA00001049"/>
    </source>
</evidence>
<dbReference type="STRING" id="29571.SAMN05878437_0466"/>
<comment type="catalytic activity">
    <reaction evidence="1 11">
        <text>an S-substituted glutathione + H2O = an S-substituted L-cysteinylglycine + L-glutamate</text>
        <dbReference type="Rhea" id="RHEA:59468"/>
        <dbReference type="ChEBI" id="CHEBI:15377"/>
        <dbReference type="ChEBI" id="CHEBI:29985"/>
        <dbReference type="ChEBI" id="CHEBI:90779"/>
        <dbReference type="ChEBI" id="CHEBI:143103"/>
        <dbReference type="EC" id="3.4.19.13"/>
    </reaction>
</comment>
<evidence type="ECO:0000256" key="3">
    <source>
        <dbReference type="ARBA" id="ARBA00009381"/>
    </source>
</evidence>
<organism evidence="13 14">
    <name type="scientific">Vreelandella subglaciescola</name>
    <dbReference type="NCBI Taxonomy" id="29571"/>
    <lineage>
        <taxon>Bacteria</taxon>
        <taxon>Pseudomonadati</taxon>
        <taxon>Pseudomonadota</taxon>
        <taxon>Gammaproteobacteria</taxon>
        <taxon>Oceanospirillales</taxon>
        <taxon>Halomonadaceae</taxon>
        <taxon>Vreelandella</taxon>
    </lineage>
</organism>
<dbReference type="PRINTS" id="PR01210">
    <property type="entry name" value="GGTRANSPTASE"/>
</dbReference>
<comment type="similarity">
    <text evidence="3 11">Belongs to the gamma-glutamyltransferase family.</text>
</comment>
<dbReference type="Gene3D" id="3.60.20.40">
    <property type="match status" value="1"/>
</dbReference>
<feature type="binding site" evidence="10">
    <location>
        <position position="496"/>
    </location>
    <ligand>
        <name>L-glutamate</name>
        <dbReference type="ChEBI" id="CHEBI:29985"/>
    </ligand>
</feature>
<dbReference type="EMBL" id="LT670847">
    <property type="protein sequence ID" value="SHL95653.1"/>
    <property type="molecule type" value="Genomic_DNA"/>
</dbReference>
<evidence type="ECO:0000313" key="14">
    <source>
        <dbReference type="Proteomes" id="UP000190911"/>
    </source>
</evidence>
<feature type="binding site" evidence="10">
    <location>
        <position position="554"/>
    </location>
    <ligand>
        <name>L-glutamate</name>
        <dbReference type="ChEBI" id="CHEBI:29985"/>
    </ligand>
</feature>
<keyword evidence="7 11" id="KW-0012">Acyltransferase</keyword>
<dbReference type="GO" id="GO:0103068">
    <property type="term" value="F:leukotriene C4 gamma-glutamyl transferase activity"/>
    <property type="evidence" value="ECO:0007669"/>
    <property type="project" value="UniProtKB-EC"/>
</dbReference>
<evidence type="ECO:0000313" key="13">
    <source>
        <dbReference type="EMBL" id="SHL95653.1"/>
    </source>
</evidence>
<comment type="subunit">
    <text evidence="11">This enzyme consists of two polypeptide chains, which are synthesized in precursor form from a single polypeptide.</text>
</comment>
<dbReference type="Proteomes" id="UP000190911">
    <property type="component" value="Chromosome I"/>
</dbReference>
<dbReference type="FunCoup" id="A0A1M7EVL4">
    <property type="interactions" value="273"/>
</dbReference>
<comment type="PTM">
    <text evidence="11">Cleaved by autocatalysis into a large and a small subunit.</text>
</comment>
<sequence>MRQLFCATFSLGFILGLRPILKRMPGHVPGLFVTLIRGKLRMLRFKKRLVPLGMLLLPLAALGFDYQTPAISPESASGFEEKPGWSADSFAVVAANPLAVDAGYQILKAGGNAIDAAVAVQMVLALVEPQSSGIGGGGFLLHFDGSQVAAFDGRETAPAGVDETLFLDQQGEPLAFMDAVTSGRSVGVPGTVKMLEKAHAEYGKLAWKTLFTPAITLARDGFKVSQRLHQSLASNEALPRNPAAKAFYYTAEGEPLAVGETLTNPALAAILEDIAQRGSEAFYEGSIARDLADRVQSQAQPGTLTVDDLESYEIKEREPVCTPWQQWEVCGFPPPSSGHLTVMQILGMLDQKPMAEAPLDHGAPSSDWLHRFIEASRLAFADRNRYIGDPAFVEAPGGDWQTLLAPAYLERRAELMSPDKSLGDEVAPGQPGALDVSLATPPRQPEYGTSHISIVDADGGAVAMTTSIEQAFGSRIFADGGTGLAGGYLLNNQLTDFSFTPEVDGKPVANRVQPGKRPRSSMSPTLIFENNSEHESEGENELGELVASLGSPGGAAIIPYVAQTLVALRDWGLNAQQALELPHVVTLGGEVYVEKDRLPDATADALRERGHTLNERDLTSGLGVIVRQQDGTLFGGADPRREGIVMGD</sequence>
<dbReference type="EC" id="2.3.2.2" evidence="11"/>
<proteinExistence type="inferred from homology"/>
<keyword evidence="5 11" id="KW-0378">Hydrolase</keyword>
<keyword evidence="11" id="KW-0317">Glutathione biosynthesis</keyword>
<evidence type="ECO:0000256" key="6">
    <source>
        <dbReference type="ARBA" id="ARBA00023145"/>
    </source>
</evidence>
<evidence type="ECO:0000256" key="5">
    <source>
        <dbReference type="ARBA" id="ARBA00022801"/>
    </source>
</evidence>
<dbReference type="InterPro" id="IPR029055">
    <property type="entry name" value="Ntn_hydrolases_N"/>
</dbReference>
<accession>A0A1M7EVL4</accession>
<evidence type="ECO:0000256" key="7">
    <source>
        <dbReference type="ARBA" id="ARBA00023315"/>
    </source>
</evidence>
<comment type="pathway">
    <text evidence="11">Sulfur metabolism; glutathione metabolism.</text>
</comment>
<dbReference type="GO" id="GO:0036374">
    <property type="term" value="F:glutathione hydrolase activity"/>
    <property type="evidence" value="ECO:0007669"/>
    <property type="project" value="UniProtKB-UniRule"/>
</dbReference>